<dbReference type="InterPro" id="IPR038538">
    <property type="entry name" value="MTERF_sf"/>
</dbReference>
<sequence>MEFLVNETGCTPSYLATRPAILLLSLEKRLIPRYRLLTDLKSRGLHNGNLQMFTYMMYPEKKFLEKFVIRYKECPECIDLYN</sequence>
<dbReference type="Gene3D" id="1.25.70.10">
    <property type="entry name" value="Transcription termination factor 3, mitochondrial"/>
    <property type="match status" value="1"/>
</dbReference>
<comment type="caution">
    <text evidence="4">The sequence shown here is derived from an EMBL/GenBank/DDBJ whole genome shotgun (WGS) entry which is preliminary data.</text>
</comment>
<keyword evidence="2" id="KW-0806">Transcription termination</keyword>
<dbReference type="PANTHER" id="PTHR13068">
    <property type="entry name" value="CGI-12 PROTEIN-RELATED"/>
    <property type="match status" value="1"/>
</dbReference>
<dbReference type="AlphaFoldDB" id="A0A426Y126"/>
<keyword evidence="2" id="KW-0804">Transcription</keyword>
<keyword evidence="3" id="KW-0809">Transit peptide</keyword>
<name>A0A426Y126_ENSVE</name>
<organism evidence="4 5">
    <name type="scientific">Ensete ventricosum</name>
    <name type="common">Abyssinian banana</name>
    <name type="synonym">Musa ensete</name>
    <dbReference type="NCBI Taxonomy" id="4639"/>
    <lineage>
        <taxon>Eukaryota</taxon>
        <taxon>Viridiplantae</taxon>
        <taxon>Streptophyta</taxon>
        <taxon>Embryophyta</taxon>
        <taxon>Tracheophyta</taxon>
        <taxon>Spermatophyta</taxon>
        <taxon>Magnoliopsida</taxon>
        <taxon>Liliopsida</taxon>
        <taxon>Zingiberales</taxon>
        <taxon>Musaceae</taxon>
        <taxon>Ensete</taxon>
    </lineage>
</organism>
<protein>
    <submittedName>
        <fullName evidence="4">Uncharacterized protein</fullName>
    </submittedName>
</protein>
<gene>
    <name evidence="4" type="ORF">B296_00049710</name>
</gene>
<dbReference type="GO" id="GO:0003676">
    <property type="term" value="F:nucleic acid binding"/>
    <property type="evidence" value="ECO:0007669"/>
    <property type="project" value="InterPro"/>
</dbReference>
<accession>A0A426Y126</accession>
<evidence type="ECO:0000313" key="4">
    <source>
        <dbReference type="EMBL" id="RRT45404.1"/>
    </source>
</evidence>
<proteinExistence type="inferred from homology"/>
<dbReference type="Pfam" id="PF02536">
    <property type="entry name" value="mTERF"/>
    <property type="match status" value="1"/>
</dbReference>
<dbReference type="GO" id="GO:0006353">
    <property type="term" value="P:DNA-templated transcription termination"/>
    <property type="evidence" value="ECO:0007669"/>
    <property type="project" value="UniProtKB-KW"/>
</dbReference>
<evidence type="ECO:0000256" key="1">
    <source>
        <dbReference type="ARBA" id="ARBA00007692"/>
    </source>
</evidence>
<keyword evidence="2" id="KW-0805">Transcription regulation</keyword>
<dbReference type="PANTHER" id="PTHR13068:SF236">
    <property type="entry name" value="OS02G0749800 PROTEIN"/>
    <property type="match status" value="1"/>
</dbReference>
<reference evidence="4 5" key="1">
    <citation type="journal article" date="2014" name="Agronomy (Basel)">
        <title>A Draft Genome Sequence for Ensete ventricosum, the Drought-Tolerant Tree Against Hunger.</title>
        <authorList>
            <person name="Harrison J."/>
            <person name="Moore K.A."/>
            <person name="Paszkiewicz K."/>
            <person name="Jones T."/>
            <person name="Grant M."/>
            <person name="Ambacheew D."/>
            <person name="Muzemil S."/>
            <person name="Studholme D.J."/>
        </authorList>
    </citation>
    <scope>NUCLEOTIDE SEQUENCE [LARGE SCALE GENOMIC DNA]</scope>
</reference>
<comment type="similarity">
    <text evidence="1">Belongs to the mTERF family.</text>
</comment>
<evidence type="ECO:0000256" key="3">
    <source>
        <dbReference type="ARBA" id="ARBA00022946"/>
    </source>
</evidence>
<evidence type="ECO:0000256" key="2">
    <source>
        <dbReference type="ARBA" id="ARBA00022472"/>
    </source>
</evidence>
<evidence type="ECO:0000313" key="5">
    <source>
        <dbReference type="Proteomes" id="UP000287651"/>
    </source>
</evidence>
<dbReference type="Proteomes" id="UP000287651">
    <property type="component" value="Unassembled WGS sequence"/>
</dbReference>
<dbReference type="EMBL" id="AMZH03015854">
    <property type="protein sequence ID" value="RRT45404.1"/>
    <property type="molecule type" value="Genomic_DNA"/>
</dbReference>
<dbReference type="InterPro" id="IPR003690">
    <property type="entry name" value="MTERF"/>
</dbReference>